<organism evidence="12 13">
    <name type="scientific">Rhodotorula taiwanensis</name>
    <dbReference type="NCBI Taxonomy" id="741276"/>
    <lineage>
        <taxon>Eukaryota</taxon>
        <taxon>Fungi</taxon>
        <taxon>Dikarya</taxon>
        <taxon>Basidiomycota</taxon>
        <taxon>Pucciniomycotina</taxon>
        <taxon>Microbotryomycetes</taxon>
        <taxon>Sporidiobolales</taxon>
        <taxon>Sporidiobolaceae</taxon>
        <taxon>Rhodotorula</taxon>
    </lineage>
</organism>
<comment type="caution">
    <text evidence="12">The sequence shown here is derived from an EMBL/GenBank/DDBJ whole genome shotgun (WGS) entry which is preliminary data.</text>
</comment>
<gene>
    <name evidence="12" type="ORF">BMF94_6639</name>
</gene>
<feature type="domain" description="DNA polymerase delta subunit OB-fold" evidence="11">
    <location>
        <begin position="34"/>
        <end position="173"/>
    </location>
</feature>
<dbReference type="Pfam" id="PF04042">
    <property type="entry name" value="DNA_pol_E_B"/>
    <property type="match status" value="1"/>
</dbReference>
<evidence type="ECO:0000256" key="2">
    <source>
        <dbReference type="ARBA" id="ARBA00006035"/>
    </source>
</evidence>
<dbReference type="InterPro" id="IPR024826">
    <property type="entry name" value="DNA_pol_delta/II_ssu"/>
</dbReference>
<dbReference type="InterPro" id="IPR007185">
    <property type="entry name" value="DNA_pol_a/d/e_bsu"/>
</dbReference>
<protein>
    <recommendedName>
        <fullName evidence="3">DNA-directed DNA polymerase</fullName>
        <ecNumber evidence="3">2.7.7.7</ecNumber>
    </recommendedName>
</protein>
<evidence type="ECO:0000256" key="1">
    <source>
        <dbReference type="ARBA" id="ARBA00004123"/>
    </source>
</evidence>
<keyword evidence="6" id="KW-0235">DNA replication</keyword>
<keyword evidence="13" id="KW-1185">Reference proteome</keyword>
<evidence type="ECO:0000256" key="3">
    <source>
        <dbReference type="ARBA" id="ARBA00012417"/>
    </source>
</evidence>
<dbReference type="FunFam" id="2.40.50.430:FF:000002">
    <property type="entry name" value="DNA polymerase delta subunit"/>
    <property type="match status" value="1"/>
</dbReference>
<keyword evidence="7" id="KW-0239">DNA-directed DNA polymerase</keyword>
<dbReference type="STRING" id="741276.A0A2S5B0Q4"/>
<dbReference type="Gene3D" id="2.40.50.430">
    <property type="match status" value="1"/>
</dbReference>
<dbReference type="Proteomes" id="UP000237144">
    <property type="component" value="Unassembled WGS sequence"/>
</dbReference>
<dbReference type="Pfam" id="PF18018">
    <property type="entry name" value="DNA_pol_D_N"/>
    <property type="match status" value="1"/>
</dbReference>
<dbReference type="CDD" id="cd07387">
    <property type="entry name" value="MPP_PolD2_C"/>
    <property type="match status" value="1"/>
</dbReference>
<evidence type="ECO:0000313" key="13">
    <source>
        <dbReference type="Proteomes" id="UP000237144"/>
    </source>
</evidence>
<dbReference type="OrthoDB" id="3763at2759"/>
<dbReference type="AlphaFoldDB" id="A0A2S5B0Q4"/>
<dbReference type="GO" id="GO:0006273">
    <property type="term" value="P:lagging strand elongation"/>
    <property type="evidence" value="ECO:0007669"/>
    <property type="project" value="UniProtKB-ARBA"/>
</dbReference>
<evidence type="ECO:0000256" key="9">
    <source>
        <dbReference type="ARBA" id="ARBA00049244"/>
    </source>
</evidence>
<keyword evidence="4" id="KW-0808">Transferase</keyword>
<proteinExistence type="inferred from homology"/>
<dbReference type="EMBL" id="PJQD01000122">
    <property type="protein sequence ID" value="POY70359.1"/>
    <property type="molecule type" value="Genomic_DNA"/>
</dbReference>
<comment type="similarity">
    <text evidence="2">Belongs to the DNA polymerase delta/II small subunit family.</text>
</comment>
<evidence type="ECO:0000256" key="8">
    <source>
        <dbReference type="ARBA" id="ARBA00023242"/>
    </source>
</evidence>
<accession>A0A2S5B0Q4</accession>
<evidence type="ECO:0000313" key="12">
    <source>
        <dbReference type="EMBL" id="POY70359.1"/>
    </source>
</evidence>
<evidence type="ECO:0000259" key="11">
    <source>
        <dbReference type="Pfam" id="PF18018"/>
    </source>
</evidence>
<evidence type="ECO:0000256" key="6">
    <source>
        <dbReference type="ARBA" id="ARBA00022705"/>
    </source>
</evidence>
<sequence length="467" mass="51658">MPTRIASTFAVPPADDPLRPNYATKRDDHQFAKQYANLYWLRLVVLRKRVLERARRQWEGKDKIEGIKTPPRHVKRLLEVENGTLCYVVGTVYVDMPLKPNVLEDLARDHHITAPPPRKKYHSASDEVMLEDESGRVRLVGKPIDDAEGVFVTGTIMAALGAETASGDFEVFEYCFAGLPHQPELEPTAPEGEWVALASGLDMGSASDAADVRTEMLVEFLLGEAGENEDQEDAVKVSRLILAGNSLARPDIGASSEEPKKKTYGHDSSLYTAKPTEALDALISELATSVPVDLMPGETDPTEPTMPQQPMHHALLPNSALYEGFTGRTNPFWCEVGGASFFGTSGQTIDDIFKYLESEDRLGVAAQTLEWSHIAPTCPDTLWCFPFTDRDPFILHQTPHVYFVGNQPRFESRLIEAKAPKDDEGGDSAAVKKVRIVLVPKFSETGEVVLVNTATLEVKRRRFALGE</sequence>
<keyword evidence="8" id="KW-0539">Nucleus</keyword>
<dbReference type="GO" id="GO:0003887">
    <property type="term" value="F:DNA-directed DNA polymerase activity"/>
    <property type="evidence" value="ECO:0007669"/>
    <property type="project" value="UniProtKB-KW"/>
</dbReference>
<dbReference type="InterPro" id="IPR040663">
    <property type="entry name" value="DNA_pol_D_N"/>
</dbReference>
<evidence type="ECO:0000256" key="4">
    <source>
        <dbReference type="ARBA" id="ARBA00022679"/>
    </source>
</evidence>
<evidence type="ECO:0000256" key="5">
    <source>
        <dbReference type="ARBA" id="ARBA00022695"/>
    </source>
</evidence>
<reference evidence="12 13" key="1">
    <citation type="journal article" date="2018" name="Front. Microbiol.">
        <title>Prospects for Fungal Bioremediation of Acidic Radioactive Waste Sites: Characterization and Genome Sequence of Rhodotorula taiwanensis MD1149.</title>
        <authorList>
            <person name="Tkavc R."/>
            <person name="Matrosova V.Y."/>
            <person name="Grichenko O.E."/>
            <person name="Gostincar C."/>
            <person name="Volpe R.P."/>
            <person name="Klimenkova P."/>
            <person name="Gaidamakova E.K."/>
            <person name="Zhou C.E."/>
            <person name="Stewart B.J."/>
            <person name="Lyman M.G."/>
            <person name="Malfatti S.A."/>
            <person name="Rubinfeld B."/>
            <person name="Courtot M."/>
            <person name="Singh J."/>
            <person name="Dalgard C.L."/>
            <person name="Hamilton T."/>
            <person name="Frey K.G."/>
            <person name="Gunde-Cimerman N."/>
            <person name="Dugan L."/>
            <person name="Daly M.J."/>
        </authorList>
    </citation>
    <scope>NUCLEOTIDE SEQUENCE [LARGE SCALE GENOMIC DNA]</scope>
    <source>
        <strain evidence="12 13">MD1149</strain>
    </source>
</reference>
<keyword evidence="5" id="KW-0548">Nucleotidyltransferase</keyword>
<dbReference type="InterPro" id="IPR041863">
    <property type="entry name" value="PolD2_C"/>
</dbReference>
<dbReference type="EC" id="2.7.7.7" evidence="3"/>
<name>A0A2S5B0Q4_9BASI</name>
<dbReference type="Gene3D" id="3.60.21.50">
    <property type="match status" value="1"/>
</dbReference>
<comment type="subcellular location">
    <subcellularLocation>
        <location evidence="1">Nucleus</location>
    </subcellularLocation>
</comment>
<dbReference type="GO" id="GO:0043625">
    <property type="term" value="C:delta DNA polymerase complex"/>
    <property type="evidence" value="ECO:0007669"/>
    <property type="project" value="TreeGrafter"/>
</dbReference>
<dbReference type="PANTHER" id="PTHR10416:SF0">
    <property type="entry name" value="DNA POLYMERASE DELTA SUBUNIT 2"/>
    <property type="match status" value="1"/>
</dbReference>
<feature type="domain" description="DNA polymerase alpha/delta/epsilon subunit B" evidence="10">
    <location>
        <begin position="195"/>
        <end position="410"/>
    </location>
</feature>
<evidence type="ECO:0000256" key="7">
    <source>
        <dbReference type="ARBA" id="ARBA00022932"/>
    </source>
</evidence>
<dbReference type="GO" id="GO:0003677">
    <property type="term" value="F:DNA binding"/>
    <property type="evidence" value="ECO:0007669"/>
    <property type="project" value="InterPro"/>
</dbReference>
<evidence type="ECO:0000259" key="10">
    <source>
        <dbReference type="Pfam" id="PF04042"/>
    </source>
</evidence>
<dbReference type="GO" id="GO:0006281">
    <property type="term" value="P:DNA repair"/>
    <property type="evidence" value="ECO:0007669"/>
    <property type="project" value="UniProtKB-ARBA"/>
</dbReference>
<comment type="catalytic activity">
    <reaction evidence="9">
        <text>DNA(n) + a 2'-deoxyribonucleoside 5'-triphosphate = DNA(n+1) + diphosphate</text>
        <dbReference type="Rhea" id="RHEA:22508"/>
        <dbReference type="Rhea" id="RHEA-COMP:17339"/>
        <dbReference type="Rhea" id="RHEA-COMP:17340"/>
        <dbReference type="ChEBI" id="CHEBI:33019"/>
        <dbReference type="ChEBI" id="CHEBI:61560"/>
        <dbReference type="ChEBI" id="CHEBI:173112"/>
        <dbReference type="EC" id="2.7.7.7"/>
    </reaction>
</comment>
<dbReference type="PANTHER" id="PTHR10416">
    <property type="entry name" value="DNA POLYMERASE DELTA SUBUNIT 2"/>
    <property type="match status" value="1"/>
</dbReference>